<dbReference type="Proteomes" id="UP000585614">
    <property type="component" value="Unassembled WGS sequence"/>
</dbReference>
<evidence type="ECO:0000313" key="2">
    <source>
        <dbReference type="Proteomes" id="UP000585614"/>
    </source>
</evidence>
<evidence type="ECO:0000313" key="1">
    <source>
        <dbReference type="EMBL" id="KAF6384964.1"/>
    </source>
</evidence>
<protein>
    <submittedName>
        <fullName evidence="1">Uncharacterized protein</fullName>
    </submittedName>
</protein>
<dbReference type="AlphaFoldDB" id="A0A7J8AEV9"/>
<dbReference type="EMBL" id="JACAGC010000002">
    <property type="protein sequence ID" value="KAF6384964.1"/>
    <property type="molecule type" value="Genomic_DNA"/>
</dbReference>
<name>A0A7J8AEV9_RHIFE</name>
<sequence>MKGLLGPKMLFLRGRGTGNVSTVQALFDWEKIIKVTGQVTSKQESRQVRELLRVWPILLRFIPRLLPLFPETHLRSQSSKLLPVFNTVLNALFLHYHSCLKVVHREEVLQGLGANVRGRKGRNSVTCTGVSQ</sequence>
<reference evidence="1 2" key="1">
    <citation type="journal article" date="2020" name="Nature">
        <title>Six reference-quality genomes reveal evolution of bat adaptations.</title>
        <authorList>
            <person name="Jebb D."/>
            <person name="Huang Z."/>
            <person name="Pippel M."/>
            <person name="Hughes G.M."/>
            <person name="Lavrichenko K."/>
            <person name="Devanna P."/>
            <person name="Winkler S."/>
            <person name="Jermiin L.S."/>
            <person name="Skirmuntt E.C."/>
            <person name="Katzourakis A."/>
            <person name="Burkitt-Gray L."/>
            <person name="Ray D.A."/>
            <person name="Sullivan K.A.M."/>
            <person name="Roscito J.G."/>
            <person name="Kirilenko B.M."/>
            <person name="Davalos L.M."/>
            <person name="Corthals A.P."/>
            <person name="Power M.L."/>
            <person name="Jones G."/>
            <person name="Ransome R.D."/>
            <person name="Dechmann D.K.N."/>
            <person name="Locatelli A.G."/>
            <person name="Puechmaille S.J."/>
            <person name="Fedrigo O."/>
            <person name="Jarvis E.D."/>
            <person name="Hiller M."/>
            <person name="Vernes S.C."/>
            <person name="Myers E.W."/>
            <person name="Teeling E.C."/>
        </authorList>
    </citation>
    <scope>NUCLEOTIDE SEQUENCE [LARGE SCALE GENOMIC DNA]</scope>
    <source>
        <strain evidence="1">MRhiFer1</strain>
        <tissue evidence="1">Lung</tissue>
    </source>
</reference>
<proteinExistence type="predicted"/>
<accession>A0A7J8AEV9</accession>
<comment type="caution">
    <text evidence="1">The sequence shown here is derived from an EMBL/GenBank/DDBJ whole genome shotgun (WGS) entry which is preliminary data.</text>
</comment>
<gene>
    <name evidence="1" type="ORF">mRhiFer1_008825</name>
</gene>
<organism evidence="1 2">
    <name type="scientific">Rhinolophus ferrumequinum</name>
    <name type="common">Greater horseshoe bat</name>
    <dbReference type="NCBI Taxonomy" id="59479"/>
    <lineage>
        <taxon>Eukaryota</taxon>
        <taxon>Metazoa</taxon>
        <taxon>Chordata</taxon>
        <taxon>Craniata</taxon>
        <taxon>Vertebrata</taxon>
        <taxon>Euteleostomi</taxon>
        <taxon>Mammalia</taxon>
        <taxon>Eutheria</taxon>
        <taxon>Laurasiatheria</taxon>
        <taxon>Chiroptera</taxon>
        <taxon>Yinpterochiroptera</taxon>
        <taxon>Rhinolophoidea</taxon>
        <taxon>Rhinolophidae</taxon>
        <taxon>Rhinolophinae</taxon>
        <taxon>Rhinolophus</taxon>
    </lineage>
</organism>